<evidence type="ECO:0000256" key="3">
    <source>
        <dbReference type="ARBA" id="ARBA00022723"/>
    </source>
</evidence>
<dbReference type="CDD" id="cd00680">
    <property type="entry name" value="RHO_alpha_C"/>
    <property type="match status" value="1"/>
</dbReference>
<keyword evidence="6" id="KW-0411">Iron-sulfur</keyword>
<keyword evidence="5" id="KW-0408">Iron</keyword>
<reference evidence="8" key="1">
    <citation type="journal article" date="2015" name="Nature">
        <title>Complex archaea that bridge the gap between prokaryotes and eukaryotes.</title>
        <authorList>
            <person name="Spang A."/>
            <person name="Saw J.H."/>
            <person name="Jorgensen S.L."/>
            <person name="Zaremba-Niedzwiedzka K."/>
            <person name="Martijn J."/>
            <person name="Lind A.E."/>
            <person name="van Eijk R."/>
            <person name="Schleper C."/>
            <person name="Guy L."/>
            <person name="Ettema T.J."/>
        </authorList>
    </citation>
    <scope>NUCLEOTIDE SEQUENCE</scope>
</reference>
<dbReference type="InterPro" id="IPR017941">
    <property type="entry name" value="Rieske_2Fe-2S"/>
</dbReference>
<comment type="cofactor">
    <cofactor evidence="1">
        <name>Fe cation</name>
        <dbReference type="ChEBI" id="CHEBI:24875"/>
    </cofactor>
</comment>
<evidence type="ECO:0000256" key="1">
    <source>
        <dbReference type="ARBA" id="ARBA00001962"/>
    </source>
</evidence>
<dbReference type="SUPFAM" id="SSF55961">
    <property type="entry name" value="Bet v1-like"/>
    <property type="match status" value="1"/>
</dbReference>
<evidence type="ECO:0000256" key="4">
    <source>
        <dbReference type="ARBA" id="ARBA00023002"/>
    </source>
</evidence>
<dbReference type="Gene3D" id="2.102.10.10">
    <property type="entry name" value="Rieske [2Fe-2S] iron-sulphur domain"/>
    <property type="match status" value="1"/>
</dbReference>
<dbReference type="CDD" id="cd03469">
    <property type="entry name" value="Rieske_RO_Alpha_N"/>
    <property type="match status" value="1"/>
</dbReference>
<dbReference type="GO" id="GO:0005506">
    <property type="term" value="F:iron ion binding"/>
    <property type="evidence" value="ECO:0007669"/>
    <property type="project" value="InterPro"/>
</dbReference>
<dbReference type="Pfam" id="PF00355">
    <property type="entry name" value="Rieske"/>
    <property type="match status" value="1"/>
</dbReference>
<dbReference type="SUPFAM" id="SSF50022">
    <property type="entry name" value="ISP domain"/>
    <property type="match status" value="1"/>
</dbReference>
<dbReference type="InterPro" id="IPR001663">
    <property type="entry name" value="Rng_hydr_dOase-A"/>
</dbReference>
<gene>
    <name evidence="8" type="ORF">LCGC14_0212000</name>
</gene>
<dbReference type="Gene3D" id="3.90.380.10">
    <property type="entry name" value="Naphthalene 1,2-dioxygenase Alpha Subunit, Chain A, domain 1"/>
    <property type="match status" value="1"/>
</dbReference>
<dbReference type="PROSITE" id="PS51296">
    <property type="entry name" value="RIESKE"/>
    <property type="match status" value="1"/>
</dbReference>
<dbReference type="EMBL" id="LAZR01000097">
    <property type="protein sequence ID" value="KKN92142.1"/>
    <property type="molecule type" value="Genomic_DNA"/>
</dbReference>
<dbReference type="Pfam" id="PF00848">
    <property type="entry name" value="Ring_hydroxyl_A"/>
    <property type="match status" value="1"/>
</dbReference>
<evidence type="ECO:0000256" key="2">
    <source>
        <dbReference type="ARBA" id="ARBA00022714"/>
    </source>
</evidence>
<comment type="caution">
    <text evidence="8">The sequence shown here is derived from an EMBL/GenBank/DDBJ whole genome shotgun (WGS) entry which is preliminary data.</text>
</comment>
<evidence type="ECO:0000256" key="6">
    <source>
        <dbReference type="ARBA" id="ARBA00023014"/>
    </source>
</evidence>
<evidence type="ECO:0000313" key="8">
    <source>
        <dbReference type="EMBL" id="KKN92142.1"/>
    </source>
</evidence>
<keyword evidence="2" id="KW-0001">2Fe-2S</keyword>
<accession>A0A0F9UXB2</accession>
<keyword evidence="4" id="KW-0560">Oxidoreductase</keyword>
<dbReference type="PANTHER" id="PTHR43756:SF5">
    <property type="entry name" value="CHOLINE MONOOXYGENASE, CHLOROPLASTIC"/>
    <property type="match status" value="1"/>
</dbReference>
<keyword evidence="3" id="KW-0479">Metal-binding</keyword>
<organism evidence="8">
    <name type="scientific">marine sediment metagenome</name>
    <dbReference type="NCBI Taxonomy" id="412755"/>
    <lineage>
        <taxon>unclassified sequences</taxon>
        <taxon>metagenomes</taxon>
        <taxon>ecological metagenomes</taxon>
    </lineage>
</organism>
<dbReference type="GO" id="GO:0016491">
    <property type="term" value="F:oxidoreductase activity"/>
    <property type="evidence" value="ECO:0007669"/>
    <property type="project" value="UniProtKB-KW"/>
</dbReference>
<proteinExistence type="predicted"/>
<protein>
    <recommendedName>
        <fullName evidence="7">Rieske domain-containing protein</fullName>
    </recommendedName>
</protein>
<dbReference type="PANTHER" id="PTHR43756">
    <property type="entry name" value="CHOLINE MONOOXYGENASE, CHLOROPLASTIC"/>
    <property type="match status" value="1"/>
</dbReference>
<dbReference type="AlphaFoldDB" id="A0A0F9UXB2"/>
<dbReference type="GO" id="GO:0051537">
    <property type="term" value="F:2 iron, 2 sulfur cluster binding"/>
    <property type="evidence" value="ECO:0007669"/>
    <property type="project" value="UniProtKB-KW"/>
</dbReference>
<name>A0A0F9UXB2_9ZZZZ</name>
<dbReference type="InterPro" id="IPR036922">
    <property type="entry name" value="Rieske_2Fe-2S_sf"/>
</dbReference>
<dbReference type="InterPro" id="IPR015879">
    <property type="entry name" value="Ring_hydroxy_dOase_asu_C_dom"/>
</dbReference>
<evidence type="ECO:0000259" key="7">
    <source>
        <dbReference type="PROSITE" id="PS51296"/>
    </source>
</evidence>
<sequence length="394" mass="44760">MCNPSRTVHIKAPSFGTQEQPPQLPIHTYCDPEIYAREQELIFSNSACYIGHEKMVPELGDWYALPHDNYSRILVRNENGVELISNVCRHRQALMLGDFSPGTPESTIRRGNLRSTGNRIMCPLHAWTYDNTGVIVGAPKFPERPCRNLPRYPIFNVGGSLFEGPRNPIDDIGALLDRPELDFSDYALDHVEMHPCKCNWKTFLEIYNDDYHIATFHPGLRRYVRSEGLSWEYGNWYSLQRINVSSNLARAGTDAYQAWHQSLLAHCGGSSPGFGAIWASYYPTHMIEVFPHALVLSTVYPKGVHESCNVVEFYYPKALMTSNRELIESHRAAYMETAIEDDEIAERTDAGRQALYQRGIEDSGPYQIPLEEGMQHFHGWYRSVMGQAINPGAA</sequence>
<feature type="domain" description="Rieske" evidence="7">
    <location>
        <begin position="51"/>
        <end position="163"/>
    </location>
</feature>
<evidence type="ECO:0000256" key="5">
    <source>
        <dbReference type="ARBA" id="ARBA00023004"/>
    </source>
</evidence>